<evidence type="ECO:0000313" key="11">
    <source>
        <dbReference type="EMBL" id="KAK2954746.1"/>
    </source>
</evidence>
<evidence type="ECO:0000256" key="3">
    <source>
        <dbReference type="ARBA" id="ARBA00012891"/>
    </source>
</evidence>
<dbReference type="PROSITE" id="PS50880">
    <property type="entry name" value="TOPRIM"/>
    <property type="match status" value="1"/>
</dbReference>
<dbReference type="CDD" id="cd00186">
    <property type="entry name" value="TOP1Ac"/>
    <property type="match status" value="1"/>
</dbReference>
<dbReference type="SMART" id="SM00437">
    <property type="entry name" value="TOP1Ac"/>
    <property type="match status" value="1"/>
</dbReference>
<dbReference type="Proteomes" id="UP001281761">
    <property type="component" value="Unassembled WGS sequence"/>
</dbReference>
<feature type="domain" description="Toprim" evidence="9">
    <location>
        <begin position="316"/>
        <end position="462"/>
    </location>
</feature>
<feature type="compositionally biased region" description="Basic residues" evidence="8">
    <location>
        <begin position="1161"/>
        <end position="1189"/>
    </location>
</feature>
<comment type="catalytic activity">
    <reaction evidence="1 7">
        <text>ATP-independent breakage of single-stranded DNA, followed by passage and rejoining.</text>
        <dbReference type="EC" id="5.6.2.1"/>
    </reaction>
</comment>
<keyword evidence="5 7" id="KW-0238">DNA-binding</keyword>
<keyword evidence="4 7" id="KW-0799">Topoisomerase</keyword>
<name>A0ABQ9XTE8_9EUKA</name>
<dbReference type="InterPro" id="IPR006171">
    <property type="entry name" value="TOPRIM_dom"/>
</dbReference>
<sequence length="1210" mass="135567">MGLSQHIEEQPQSLSGTFGSLTIHSTAASPSLSESRGPLGIGHSKLNWSSTLPKIEEGKTSPCVEVWDEEGVFRNGGRGVCFVHRRDDDVEDSSPLSLFVAQKNSGIEHKVRSWRLEGKFEKGWRLEKKCERLEDAIRQAQGEGLWKNSSEMEILMEEKGEEQDRISNTKKHAPKFSKPSLKSARLLDESLQLPTSTLPSQDCFTSHRPNSPAQRVSGFYSITPSAMCIESSIEQDHLSTPAPEMNCEEEPLEQNNICLEQFISIGQLTPSTPISRTLSFIPLTHQTTPLCRLVLLDETTLTFYSPAYAVSKMPSTVFMIAEKPSIAESIAKALSRGRFSTRRAKSLSIHEFTADFQHRQNCHFKVTGVFGHIFSTDFPSKYNSWQQVKPVELFGAPVVKVEEKGKSLSDVLASEARSTDYVVLCLDCDREGENICFEVLSIIENYLIPHRGEQQIFRAKFSAVTAEDMNRAMRNLVQPNLNESLAVDARQELDLKVGVAFTRYQTMFFQDKYGDLNSALISYGPCQTPTLGFCVERHDQIQQFVPESYYMIIPSVTIPTSQSGGSKMEYQLDWERNRVFDEDVAKYLQSLMNEKKVAQVVSVSTKTHRQPRPVPMNTVAFLKTASNSLGLSSYEALNVAESIYTRGFMSYPRTESTAYPSSFNTRHGVSMFMDNEYWRPYAQIALAGPMSGRGGVDVGDHPPLTPTKALSPNSELSGIHWKVYEMVTRHFLASLAPDCETEHTTAQFSIAHELFTLKAHQTLKEGFTAIQHWLQSGDTQLPPLTKGQTVPVTKIKLQSDKTRPPSYLSEADLIGLMEQHGIGTDASIPTHINSITTRNYIRVDTNGGRRSMIPTPLGIMLVHGYYKIDPDLVLPRVRKEVEGLVGLIAEGKAEKAAVVLHSINNFRQKFEFFSEHINLMNELFESTFSKLAECGKPFTRCGQCNRFMNLIASRPARLFCATCDLICYLPDNASYKENTGQTCPTDRFEVIQCTFKSNPKLTISLCPFCYTFPPEEFKMQPSQSLGEKNMRCQLCPNPHCRLGMHRNTIGPCLDDQCTGILVLDSMSMPNLRINCTTCKLCLVFDRGIQSIVPSTDTLCQQCQEHRMLQLTINKKDPAIVQKLKDLLPPDSTKMNICVGCDEVVNVITEEIELQEGTGGRGRFRGRGGRGGRGRGRGRGRRGGRGRGGRRLGQEDGYEWINGELVYNPYL</sequence>
<dbReference type="InterPro" id="IPR023405">
    <property type="entry name" value="Topo_IA_core_domain"/>
</dbReference>
<protein>
    <recommendedName>
        <fullName evidence="3 7">DNA topoisomerase</fullName>
        <ecNumber evidence="3 7">5.6.2.1</ecNumber>
    </recommendedName>
</protein>
<keyword evidence="12" id="KW-1185">Reference proteome</keyword>
<dbReference type="PRINTS" id="PR00417">
    <property type="entry name" value="PRTPISMRASEI"/>
</dbReference>
<reference evidence="11 12" key="1">
    <citation type="journal article" date="2022" name="bioRxiv">
        <title>Genomics of Preaxostyla Flagellates Illuminates Evolutionary Transitions and the Path Towards Mitochondrial Loss.</title>
        <authorList>
            <person name="Novak L.V.F."/>
            <person name="Treitli S.C."/>
            <person name="Pyrih J."/>
            <person name="Halakuc P."/>
            <person name="Pipaliya S.V."/>
            <person name="Vacek V."/>
            <person name="Brzon O."/>
            <person name="Soukal P."/>
            <person name="Eme L."/>
            <person name="Dacks J.B."/>
            <person name="Karnkowska A."/>
            <person name="Elias M."/>
            <person name="Hampl V."/>
        </authorList>
    </citation>
    <scope>NUCLEOTIDE SEQUENCE [LARGE SCALE GENOMIC DNA]</scope>
    <source>
        <strain evidence="11">NAU3</strain>
        <tissue evidence="11">Gut</tissue>
    </source>
</reference>
<dbReference type="Pfam" id="PF01131">
    <property type="entry name" value="Topoisom_bac"/>
    <property type="match status" value="1"/>
</dbReference>
<proteinExistence type="inferred from homology"/>
<keyword evidence="6 7" id="KW-0413">Isomerase</keyword>
<organism evidence="11 12">
    <name type="scientific">Blattamonas nauphoetae</name>
    <dbReference type="NCBI Taxonomy" id="2049346"/>
    <lineage>
        <taxon>Eukaryota</taxon>
        <taxon>Metamonada</taxon>
        <taxon>Preaxostyla</taxon>
        <taxon>Oxymonadida</taxon>
        <taxon>Blattamonas</taxon>
    </lineage>
</organism>
<comment type="function">
    <text evidence="7">Introduces a single-strand break via transesterification at a target site in duplex DNA. Releases the supercoiling and torsional tension of DNA introduced during the DNA replication and transcription by transiently cleaving and rejoining one strand of the DNA duplex. The scissile phosphodiester is attacked by the catalytic tyrosine of the enzyme, resulting in the formation of a DNA-(5'-phosphotyrosyl)-enzyme intermediate and the expulsion of a 3'-OH DNA strand.</text>
</comment>
<dbReference type="Gene3D" id="1.10.460.10">
    <property type="entry name" value="Topoisomerase I, domain 2"/>
    <property type="match status" value="1"/>
</dbReference>
<dbReference type="Pfam" id="PF01751">
    <property type="entry name" value="Toprim"/>
    <property type="match status" value="1"/>
</dbReference>
<dbReference type="EMBL" id="JARBJD010000074">
    <property type="protein sequence ID" value="KAK2954746.1"/>
    <property type="molecule type" value="Genomic_DNA"/>
</dbReference>
<evidence type="ECO:0000256" key="8">
    <source>
        <dbReference type="SAM" id="MobiDB-lite"/>
    </source>
</evidence>
<evidence type="ECO:0000256" key="7">
    <source>
        <dbReference type="RuleBase" id="RU362092"/>
    </source>
</evidence>
<dbReference type="PANTHER" id="PTHR11390:SF20">
    <property type="entry name" value="DNA TOPOISOMERASE 3-BETA-1"/>
    <property type="match status" value="1"/>
</dbReference>
<dbReference type="Pfam" id="PF23546">
    <property type="entry name" value="Zn_ribbon_TOP3B"/>
    <property type="match status" value="1"/>
</dbReference>
<dbReference type="SUPFAM" id="SSF56712">
    <property type="entry name" value="Prokaryotic type I DNA topoisomerase"/>
    <property type="match status" value="1"/>
</dbReference>
<feature type="domain" description="Topo IA-type catalytic" evidence="10">
    <location>
        <begin position="480"/>
        <end position="910"/>
    </location>
</feature>
<dbReference type="CDD" id="cd03362">
    <property type="entry name" value="TOPRIM_TopoIA_TopoIII"/>
    <property type="match status" value="1"/>
</dbReference>
<dbReference type="InterPro" id="IPR034144">
    <property type="entry name" value="TOPRIM_TopoIII"/>
</dbReference>
<dbReference type="Gene3D" id="2.70.20.10">
    <property type="entry name" value="Topoisomerase I, domain 3"/>
    <property type="match status" value="1"/>
</dbReference>
<dbReference type="InterPro" id="IPR013825">
    <property type="entry name" value="Topo_IA_cen_sub2"/>
</dbReference>
<feature type="region of interest" description="Disordered" evidence="8">
    <location>
        <begin position="1157"/>
        <end position="1192"/>
    </location>
</feature>
<evidence type="ECO:0000256" key="2">
    <source>
        <dbReference type="ARBA" id="ARBA00009446"/>
    </source>
</evidence>
<dbReference type="InterPro" id="IPR000380">
    <property type="entry name" value="Topo_IA"/>
</dbReference>
<dbReference type="PANTHER" id="PTHR11390">
    <property type="entry name" value="PROKARYOTIC DNA TOPOISOMERASE"/>
    <property type="match status" value="1"/>
</dbReference>
<gene>
    <name evidence="11" type="ORF">BLNAU_10231</name>
</gene>
<accession>A0ABQ9XTE8</accession>
<comment type="similarity">
    <text evidence="2 7">Belongs to the type IA topoisomerase family.</text>
</comment>
<dbReference type="Gene3D" id="1.10.290.10">
    <property type="entry name" value="Topoisomerase I, domain 4"/>
    <property type="match status" value="1"/>
</dbReference>
<dbReference type="PROSITE" id="PS52039">
    <property type="entry name" value="TOPO_IA_2"/>
    <property type="match status" value="1"/>
</dbReference>
<evidence type="ECO:0000313" key="12">
    <source>
        <dbReference type="Proteomes" id="UP001281761"/>
    </source>
</evidence>
<dbReference type="InterPro" id="IPR013826">
    <property type="entry name" value="Topo_IA_cen_sub3"/>
</dbReference>
<dbReference type="InterPro" id="IPR013824">
    <property type="entry name" value="Topo_IA_cen_sub1"/>
</dbReference>
<dbReference type="GO" id="GO:0003917">
    <property type="term" value="F:DNA topoisomerase type I (single strand cut, ATP-independent) activity"/>
    <property type="evidence" value="ECO:0007669"/>
    <property type="project" value="UniProtKB-EC"/>
</dbReference>
<evidence type="ECO:0000256" key="6">
    <source>
        <dbReference type="ARBA" id="ARBA00023235"/>
    </source>
</evidence>
<evidence type="ECO:0000256" key="5">
    <source>
        <dbReference type="ARBA" id="ARBA00023125"/>
    </source>
</evidence>
<comment type="caution">
    <text evidence="11">The sequence shown here is derived from an EMBL/GenBank/DDBJ whole genome shotgun (WGS) entry which is preliminary data.</text>
</comment>
<dbReference type="InterPro" id="IPR003601">
    <property type="entry name" value="Topo_IA_2"/>
</dbReference>
<dbReference type="SMART" id="SM00436">
    <property type="entry name" value="TOP1Bc"/>
    <property type="match status" value="1"/>
</dbReference>
<evidence type="ECO:0000259" key="10">
    <source>
        <dbReference type="PROSITE" id="PS52039"/>
    </source>
</evidence>
<dbReference type="InterPro" id="IPR013497">
    <property type="entry name" value="Topo_IA_cen"/>
</dbReference>
<dbReference type="Gene3D" id="3.40.50.140">
    <property type="match status" value="1"/>
</dbReference>
<evidence type="ECO:0000256" key="4">
    <source>
        <dbReference type="ARBA" id="ARBA00023029"/>
    </source>
</evidence>
<evidence type="ECO:0000256" key="1">
    <source>
        <dbReference type="ARBA" id="ARBA00000213"/>
    </source>
</evidence>
<dbReference type="SMART" id="SM00493">
    <property type="entry name" value="TOPRIM"/>
    <property type="match status" value="1"/>
</dbReference>
<dbReference type="InterPro" id="IPR003602">
    <property type="entry name" value="Topo_IA_DNA-bd_dom"/>
</dbReference>
<evidence type="ECO:0000259" key="9">
    <source>
        <dbReference type="PROSITE" id="PS50880"/>
    </source>
</evidence>
<dbReference type="InterPro" id="IPR056452">
    <property type="entry name" value="Zn_ribbon_TOP3B"/>
</dbReference>
<dbReference type="EC" id="5.6.2.1" evidence="3 7"/>